<name>A0AA44BDX4_9CLOT</name>
<evidence type="ECO:0000313" key="3">
    <source>
        <dbReference type="Proteomes" id="UP000449710"/>
    </source>
</evidence>
<dbReference type="EMBL" id="SUMG01000002">
    <property type="protein sequence ID" value="NBG87540.1"/>
    <property type="molecule type" value="Genomic_DNA"/>
</dbReference>
<dbReference type="Pfam" id="PF03780">
    <property type="entry name" value="Asp23"/>
    <property type="match status" value="1"/>
</dbReference>
<dbReference type="AlphaFoldDB" id="A0AA44BDX4"/>
<dbReference type="InterPro" id="IPR027417">
    <property type="entry name" value="P-loop_NTPase"/>
</dbReference>
<protein>
    <submittedName>
        <fullName evidence="2">Asp23/Gls24 family envelope stress response protein</fullName>
    </submittedName>
</protein>
<dbReference type="RefSeq" id="WP_160719022.1">
    <property type="nucleotide sequence ID" value="NZ_SUMG01000002.1"/>
</dbReference>
<reference evidence="2 3" key="1">
    <citation type="submission" date="2019-04" db="EMBL/GenBank/DDBJ databases">
        <title>Isachenkonia alkalipeptolytica gen. nov. sp. nov. a new anaerobic, alkiliphilic organothrophic bacterium capable to reduce synthesized ferrihydrite isolated from a soda lake.</title>
        <authorList>
            <person name="Toshchakov S.V."/>
            <person name="Zavarzina D.G."/>
            <person name="Zhilina T.N."/>
            <person name="Kostrikina N.A."/>
            <person name="Kublanov I.V."/>
        </authorList>
    </citation>
    <scope>NUCLEOTIDE SEQUENCE [LARGE SCALE GENOMIC DNA]</scope>
    <source>
        <strain evidence="2 3">Z-1701</strain>
    </source>
</reference>
<gene>
    <name evidence="2" type="ORF">ISALK_03415</name>
</gene>
<dbReference type="Gene3D" id="3.40.50.300">
    <property type="entry name" value="P-loop containing nucleotide triphosphate hydrolases"/>
    <property type="match status" value="1"/>
</dbReference>
<evidence type="ECO:0000256" key="1">
    <source>
        <dbReference type="ARBA" id="ARBA00005721"/>
    </source>
</evidence>
<proteinExistence type="inferred from homology"/>
<comment type="similarity">
    <text evidence="1">Belongs to the asp23 family.</text>
</comment>
<organism evidence="2 3">
    <name type="scientific">Isachenkonia alkalipeptolytica</name>
    <dbReference type="NCBI Taxonomy" id="2565777"/>
    <lineage>
        <taxon>Bacteria</taxon>
        <taxon>Bacillati</taxon>
        <taxon>Bacillota</taxon>
        <taxon>Clostridia</taxon>
        <taxon>Eubacteriales</taxon>
        <taxon>Clostridiaceae</taxon>
        <taxon>Isachenkonia</taxon>
    </lineage>
</organism>
<sequence>MKVYALVGSSGTGKSYQAMNLAQEKGIEYVIDDGLMIRENKVIGGRSAKREDSRMAAVKRALFLDPKHRKEIREILRIKTPKSLLIIGTSDRMVELIAENLDLGGIDQKVFIEEISSPEDIQRAKSHRSQEGMHIIPVPTFQIKEDFSGYFLNPLRVLRRFGKGEKVSEKSVVRPTFSYLGDYRISNRVIRDLVLFASFKIIGVKNVWNIEVENTPNGLVIDFTISIVFGNPIRAISERVQEQVREEIEYMTSFNIVKINVFVKNLINPED</sequence>
<comment type="caution">
    <text evidence="2">The sequence shown here is derived from an EMBL/GenBank/DDBJ whole genome shotgun (WGS) entry which is preliminary data.</text>
</comment>
<accession>A0AA44BDX4</accession>
<dbReference type="SUPFAM" id="SSF52540">
    <property type="entry name" value="P-loop containing nucleoside triphosphate hydrolases"/>
    <property type="match status" value="1"/>
</dbReference>
<dbReference type="Proteomes" id="UP000449710">
    <property type="component" value="Unassembled WGS sequence"/>
</dbReference>
<keyword evidence="3" id="KW-1185">Reference proteome</keyword>
<dbReference type="InterPro" id="IPR005531">
    <property type="entry name" value="Asp23"/>
</dbReference>
<evidence type="ECO:0000313" key="2">
    <source>
        <dbReference type="EMBL" id="NBG87540.1"/>
    </source>
</evidence>